<dbReference type="EMBL" id="JAVRHZ010000001">
    <property type="protein sequence ID" value="MDT0554614.1"/>
    <property type="molecule type" value="Genomic_DNA"/>
</dbReference>
<name>A0ABU2Y8W1_9FLAO</name>
<comment type="caution">
    <text evidence="1">The sequence shown here is derived from an EMBL/GenBank/DDBJ whole genome shotgun (WGS) entry which is preliminary data.</text>
</comment>
<sequence>MNRIVCLISFLLFAQIAIGQIDKQTENKIKVKYLSAQADYKAANYWDALENIKEIEALADGQKVASVQNIKVKCYIGVKQYDKAKKELEALYVLNPSPKILKDIASYESKINAGIELINQEKSKLKISNGIANIQPSKDNGYIVDYPYSWTIQDCYNETVLLIKLQSEKQTIKGYRYKGITYTNIELDARLATNSIVFVFDVYYDDTLIGELKAENVTGSFSGCFGETFYLSEIDKFNKERHNQIEKFGLKLKAATGGSEDYSLNSRLN</sequence>
<proteinExistence type="predicted"/>
<evidence type="ECO:0000313" key="2">
    <source>
        <dbReference type="Proteomes" id="UP001254488"/>
    </source>
</evidence>
<organism evidence="1 2">
    <name type="scientific">Patiriisocius hiemis</name>
    <dbReference type="NCBI Taxonomy" id="3075604"/>
    <lineage>
        <taxon>Bacteria</taxon>
        <taxon>Pseudomonadati</taxon>
        <taxon>Bacteroidota</taxon>
        <taxon>Flavobacteriia</taxon>
        <taxon>Flavobacteriales</taxon>
        <taxon>Flavobacteriaceae</taxon>
        <taxon>Patiriisocius</taxon>
    </lineage>
</organism>
<accession>A0ABU2Y8W1</accession>
<dbReference type="RefSeq" id="WP_311331575.1">
    <property type="nucleotide sequence ID" value="NZ_JAVRHZ010000001.1"/>
</dbReference>
<reference evidence="1 2" key="1">
    <citation type="submission" date="2023-09" db="EMBL/GenBank/DDBJ databases">
        <authorList>
            <person name="Rey-Velasco X."/>
        </authorList>
    </citation>
    <scope>NUCLEOTIDE SEQUENCE [LARGE SCALE GENOMIC DNA]</scope>
    <source>
        <strain evidence="1 2">W242</strain>
    </source>
</reference>
<gene>
    <name evidence="1" type="ORF">RM538_01260</name>
</gene>
<dbReference type="Proteomes" id="UP001254488">
    <property type="component" value="Unassembled WGS sequence"/>
</dbReference>
<keyword evidence="2" id="KW-1185">Reference proteome</keyword>
<evidence type="ECO:0000313" key="1">
    <source>
        <dbReference type="EMBL" id="MDT0554614.1"/>
    </source>
</evidence>
<protein>
    <submittedName>
        <fullName evidence="1">Uncharacterized protein</fullName>
    </submittedName>
</protein>